<dbReference type="STRING" id="559304.G8Y1Y9"/>
<protein>
    <submittedName>
        <fullName evidence="2">Piso0_005358 protein</fullName>
    </submittedName>
</protein>
<evidence type="ECO:0000256" key="1">
    <source>
        <dbReference type="SAM" id="MobiDB-lite"/>
    </source>
</evidence>
<dbReference type="OrthoDB" id="194139at2759"/>
<dbReference type="HOGENOM" id="CLU_028981_1_0_1"/>
<dbReference type="eggNOG" id="KOG1464">
    <property type="taxonomic scope" value="Eukaryota"/>
</dbReference>
<accession>G8Y1Y9</accession>
<gene>
    <name evidence="2" type="primary">Piso0_005358</name>
    <name evidence="2" type="ORF">GNLVRS01_PISO0N13389g</name>
</gene>
<feature type="compositionally biased region" description="Polar residues" evidence="1">
    <location>
        <begin position="585"/>
        <end position="603"/>
    </location>
</feature>
<sequence length="628" mass="73048">MSDEDEYLSEESYEFEFEDEDENDVTQESEEKQDVILEHKYYNAKGLKEDSPQQAVDAFEEITQSRPSEEEDYNWIFKSYKQIAKIEFERGRYGQVLECIKKLINIVPKINGNYAEDSINRILNNYSASDNSDFVSKVYDIVIVSLDDPNFFMLNSDRLWLKVNISKLHSFLALERFSECEELIKLINQKLENVSEMSRNSYALDVIAVEIELYSRYYPTDLAHLNQLYRKSMTISSAVTHPKIMGVIRECGAKVHFHRGNYEKARLEFYESFKSFDEAGSPLKRKILKYLILCSLLVETEVNPFESQETQTYARLDEYQSLISLIQAYDEVDIDAFYSVIDQMKNSEDRFVEEEIFQIATETILQNLRVKKTVNLLKAYSVIKFDYMCSCLHVNEKGLKSLILRLVNEGRLMGVKVNYVDRCIIVDESEEPGLRSYQEDEKAILNSMRCLGIIYGHRGSLNDYKQFTRRDQADMEIDTRPKTASSLFEHDNLSSGSQAESIKGHPFRHTLLFNENPTRDADWLNAIAAWKKHIFSVLPEVVKEELSQKEQVATEQRAENFSADQAKLRKMRDFEELKSAGDKAFSSNQAERGPNQTSNNNNVSEDDLLMSWYRELQESYSRLSTVFE</sequence>
<evidence type="ECO:0000313" key="3">
    <source>
        <dbReference type="Proteomes" id="UP000005222"/>
    </source>
</evidence>
<dbReference type="InterPro" id="IPR050871">
    <property type="entry name" value="26S_Proteasome/COP9_Components"/>
</dbReference>
<dbReference type="AlphaFoldDB" id="G8Y1Y9"/>
<dbReference type="OMA" id="SEENWKD"/>
<dbReference type="EMBL" id="FO082046">
    <property type="protein sequence ID" value="CCE86842.1"/>
    <property type="molecule type" value="Genomic_DNA"/>
</dbReference>
<dbReference type="Proteomes" id="UP000005222">
    <property type="component" value="Chromosome N"/>
</dbReference>
<name>G8Y1Y9_PICSO</name>
<dbReference type="Gene3D" id="1.25.40.570">
    <property type="match status" value="1"/>
</dbReference>
<dbReference type="InParanoid" id="G8Y1Y9"/>
<dbReference type="PANTHER" id="PTHR10678">
    <property type="entry name" value="26S PROTEASOME NON-ATPASE REGULATORY SUBUNIT 11/COP9 SIGNALOSOME COMPLEX SUBUNIT 2"/>
    <property type="match status" value="1"/>
</dbReference>
<organism evidence="2 3">
    <name type="scientific">Pichia sorbitophila (strain ATCC MYA-4447 / BCRC 22081 / CBS 7064 / NBRC 10061 / NRRL Y-12695)</name>
    <name type="common">Hybrid yeast</name>
    <dbReference type="NCBI Taxonomy" id="559304"/>
    <lineage>
        <taxon>Eukaryota</taxon>
        <taxon>Fungi</taxon>
        <taxon>Dikarya</taxon>
        <taxon>Ascomycota</taxon>
        <taxon>Saccharomycotina</taxon>
        <taxon>Pichiomycetes</taxon>
        <taxon>Debaryomycetaceae</taxon>
        <taxon>Millerozyma</taxon>
    </lineage>
</organism>
<feature type="region of interest" description="Disordered" evidence="1">
    <location>
        <begin position="579"/>
        <end position="604"/>
    </location>
</feature>
<evidence type="ECO:0000313" key="2">
    <source>
        <dbReference type="EMBL" id="CCE86842.1"/>
    </source>
</evidence>
<dbReference type="SMART" id="SM00753">
    <property type="entry name" value="PAM"/>
    <property type="match status" value="1"/>
</dbReference>
<feature type="region of interest" description="Disordered" evidence="1">
    <location>
        <begin position="1"/>
        <end position="31"/>
    </location>
</feature>
<feature type="compositionally biased region" description="Acidic residues" evidence="1">
    <location>
        <begin position="1"/>
        <end position="28"/>
    </location>
</feature>
<proteinExistence type="predicted"/>
<keyword evidence="3" id="KW-1185">Reference proteome</keyword>
<reference evidence="2 3" key="1">
    <citation type="journal article" date="2012" name="G3 (Bethesda)">
        <title>Pichia sorbitophila, an interspecies yeast hybrid reveals early steps of genome resolution following polyploidization.</title>
        <authorList>
            <person name="Leh Louis V."/>
            <person name="Despons L."/>
            <person name="Friedrich A."/>
            <person name="Martin T."/>
            <person name="Durrens P."/>
            <person name="Casaregola S."/>
            <person name="Neuveglise C."/>
            <person name="Fairhead C."/>
            <person name="Marck C."/>
            <person name="Cruz J.A."/>
            <person name="Straub M.L."/>
            <person name="Kugler V."/>
            <person name="Sacerdot C."/>
            <person name="Uzunov Z."/>
            <person name="Thierry A."/>
            <person name="Weiss S."/>
            <person name="Bleykasten C."/>
            <person name="De Montigny J."/>
            <person name="Jacques N."/>
            <person name="Jung P."/>
            <person name="Lemaire M."/>
            <person name="Mallet S."/>
            <person name="Morel G."/>
            <person name="Richard G.F."/>
            <person name="Sarkar A."/>
            <person name="Savel G."/>
            <person name="Schacherer J."/>
            <person name="Seret M.L."/>
            <person name="Talla E."/>
            <person name="Samson G."/>
            <person name="Jubin C."/>
            <person name="Poulain J."/>
            <person name="Vacherie B."/>
            <person name="Barbe V."/>
            <person name="Pelletier E."/>
            <person name="Sherman D.J."/>
            <person name="Westhof E."/>
            <person name="Weissenbach J."/>
            <person name="Baret P.V."/>
            <person name="Wincker P."/>
            <person name="Gaillardin C."/>
            <person name="Dujon B."/>
            <person name="Souciet J.L."/>
        </authorList>
    </citation>
    <scope>NUCLEOTIDE SEQUENCE [LARGE SCALE GENOMIC DNA]</scope>
    <source>
        <strain evidence="3">ATCC MYA-4447 / BCRC 22081 / CBS 7064 / NBRC 10061 / NRRL Y-12695</strain>
    </source>
</reference>